<dbReference type="AlphaFoldDB" id="A0A2P2QW50"/>
<evidence type="ECO:0000313" key="2">
    <source>
        <dbReference type="EMBL" id="MBX71239.1"/>
    </source>
</evidence>
<feature type="region of interest" description="Disordered" evidence="1">
    <location>
        <begin position="1"/>
        <end position="31"/>
    </location>
</feature>
<accession>A0A2P2QW50</accession>
<sequence>MFTKQHLQHPRSQQKNTHQHPCIPDQILLPD</sequence>
<dbReference type="EMBL" id="GGEC01090755">
    <property type="protein sequence ID" value="MBX71239.1"/>
    <property type="molecule type" value="Transcribed_RNA"/>
</dbReference>
<proteinExistence type="predicted"/>
<protein>
    <submittedName>
        <fullName evidence="2">Uncharacterized protein</fullName>
    </submittedName>
</protein>
<reference evidence="2" key="1">
    <citation type="submission" date="2018-02" db="EMBL/GenBank/DDBJ databases">
        <title>Rhizophora mucronata_Transcriptome.</title>
        <authorList>
            <person name="Meera S.P."/>
            <person name="Sreeshan A."/>
            <person name="Augustine A."/>
        </authorList>
    </citation>
    <scope>NUCLEOTIDE SEQUENCE</scope>
    <source>
        <tissue evidence="2">Leaf</tissue>
    </source>
</reference>
<organism evidence="2">
    <name type="scientific">Rhizophora mucronata</name>
    <name type="common">Asiatic mangrove</name>
    <dbReference type="NCBI Taxonomy" id="61149"/>
    <lineage>
        <taxon>Eukaryota</taxon>
        <taxon>Viridiplantae</taxon>
        <taxon>Streptophyta</taxon>
        <taxon>Embryophyta</taxon>
        <taxon>Tracheophyta</taxon>
        <taxon>Spermatophyta</taxon>
        <taxon>Magnoliopsida</taxon>
        <taxon>eudicotyledons</taxon>
        <taxon>Gunneridae</taxon>
        <taxon>Pentapetalae</taxon>
        <taxon>rosids</taxon>
        <taxon>fabids</taxon>
        <taxon>Malpighiales</taxon>
        <taxon>Rhizophoraceae</taxon>
        <taxon>Rhizophora</taxon>
    </lineage>
</organism>
<evidence type="ECO:0000256" key="1">
    <source>
        <dbReference type="SAM" id="MobiDB-lite"/>
    </source>
</evidence>
<name>A0A2P2QW50_RHIMU</name>